<name>Q5I728_DICNO</name>
<dbReference type="EMBL" id="AY847513">
    <property type="protein sequence ID" value="AAW31831.1"/>
    <property type="molecule type" value="Genomic_DNA"/>
</dbReference>
<evidence type="ECO:0000313" key="1">
    <source>
        <dbReference type="EMBL" id="AAW31831.1"/>
    </source>
</evidence>
<accession>Q5I728</accession>
<organism evidence="1">
    <name type="scientific">Dichelobacter nodosus</name>
    <name type="common">Bacteroides nodosus</name>
    <dbReference type="NCBI Taxonomy" id="870"/>
    <lineage>
        <taxon>Bacteria</taxon>
        <taxon>Pseudomonadati</taxon>
        <taxon>Pseudomonadota</taxon>
        <taxon>Gammaproteobacteria</taxon>
        <taxon>Cardiobacteriales</taxon>
        <taxon>Cardiobacteriaceae</taxon>
        <taxon>Dichelobacter</taxon>
    </lineage>
</organism>
<proteinExistence type="predicted"/>
<protein>
    <submittedName>
        <fullName evidence="1">Orf59</fullName>
    </submittedName>
</protein>
<dbReference type="AlphaFoldDB" id="Q5I728"/>
<gene>
    <name evidence="1" type="primary">orf59</name>
</gene>
<sequence>MNQEKNLTVSTLPHILEAVPLPVGVVPSKALRKTVLKNKDSVKHKTYLVTPMIFKGLRS</sequence>
<reference evidence="1" key="1">
    <citation type="journal article" date="2009" name="Anaerobe">
        <title>The intD mobile genetic element from Dichelobacter nodosus, the causative agent of ovine footrot, is associated with the benign phenotype.</title>
        <authorList>
            <person name="Tanjung L.R."/>
            <person name="Whittle G."/>
            <person name="Shaw B.E."/>
            <person name="Bloomfield G.A."/>
            <person name="Katz M.E."/>
            <person name="Cheetham B.F."/>
        </authorList>
    </citation>
    <scope>NUCLEOTIDE SEQUENCE</scope>
    <source>
        <strain evidence="1">C305-1</strain>
    </source>
</reference>